<feature type="compositionally biased region" description="Pro residues" evidence="5">
    <location>
        <begin position="229"/>
        <end position="239"/>
    </location>
</feature>
<dbReference type="Proteomes" id="UP001465976">
    <property type="component" value="Unassembled WGS sequence"/>
</dbReference>
<dbReference type="Gene3D" id="3.30.40.10">
    <property type="entry name" value="Zinc/RING finger domain, C3HC4 (zinc finger)"/>
    <property type="match status" value="1"/>
</dbReference>
<evidence type="ECO:0000256" key="1">
    <source>
        <dbReference type="ARBA" id="ARBA00022723"/>
    </source>
</evidence>
<keyword evidence="1" id="KW-0479">Metal-binding</keyword>
<feature type="compositionally biased region" description="Low complexity" evidence="5">
    <location>
        <begin position="240"/>
        <end position="260"/>
    </location>
</feature>
<dbReference type="InterPro" id="IPR011011">
    <property type="entry name" value="Znf_FYVE_PHD"/>
</dbReference>
<keyword evidence="2 4" id="KW-0863">Zinc-finger</keyword>
<feature type="region of interest" description="Disordered" evidence="5">
    <location>
        <begin position="149"/>
        <end position="318"/>
    </location>
</feature>
<protein>
    <recommendedName>
        <fullName evidence="6">FYVE-type domain-containing protein</fullName>
    </recommendedName>
</protein>
<feature type="compositionally biased region" description="Pro residues" evidence="5">
    <location>
        <begin position="468"/>
        <end position="486"/>
    </location>
</feature>
<feature type="compositionally biased region" description="Basic and acidic residues" evidence="5">
    <location>
        <begin position="383"/>
        <end position="405"/>
    </location>
</feature>
<dbReference type="InterPro" id="IPR017455">
    <property type="entry name" value="Znf_FYVE-rel"/>
</dbReference>
<evidence type="ECO:0000256" key="2">
    <source>
        <dbReference type="ARBA" id="ARBA00022771"/>
    </source>
</evidence>
<evidence type="ECO:0000256" key="4">
    <source>
        <dbReference type="PROSITE-ProRule" id="PRU00091"/>
    </source>
</evidence>
<dbReference type="SMART" id="SM00064">
    <property type="entry name" value="FYVE"/>
    <property type="match status" value="1"/>
</dbReference>
<accession>A0ABR3FAI5</accession>
<evidence type="ECO:0000256" key="3">
    <source>
        <dbReference type="ARBA" id="ARBA00022833"/>
    </source>
</evidence>
<dbReference type="InterPro" id="IPR013083">
    <property type="entry name" value="Znf_RING/FYVE/PHD"/>
</dbReference>
<name>A0ABR3FAI5_9AGAR</name>
<dbReference type="Pfam" id="PF01363">
    <property type="entry name" value="FYVE"/>
    <property type="match status" value="1"/>
</dbReference>
<dbReference type="SUPFAM" id="SSF57903">
    <property type="entry name" value="FYVE/PHD zinc finger"/>
    <property type="match status" value="1"/>
</dbReference>
<dbReference type="InterPro" id="IPR000306">
    <property type="entry name" value="Znf_FYVE"/>
</dbReference>
<keyword evidence="8" id="KW-1185">Reference proteome</keyword>
<evidence type="ECO:0000313" key="8">
    <source>
        <dbReference type="Proteomes" id="UP001465976"/>
    </source>
</evidence>
<evidence type="ECO:0000259" key="6">
    <source>
        <dbReference type="PROSITE" id="PS50178"/>
    </source>
</evidence>
<feature type="domain" description="FYVE-type" evidence="6">
    <location>
        <begin position="19"/>
        <end position="85"/>
    </location>
</feature>
<keyword evidence="3" id="KW-0862">Zinc</keyword>
<feature type="compositionally biased region" description="Pro residues" evidence="5">
    <location>
        <begin position="166"/>
        <end position="176"/>
    </location>
</feature>
<gene>
    <name evidence="7" type="ORF">V5O48_009687</name>
</gene>
<feature type="compositionally biased region" description="Basic and acidic residues" evidence="5">
    <location>
        <begin position="415"/>
        <end position="424"/>
    </location>
</feature>
<feature type="region of interest" description="Disordered" evidence="5">
    <location>
        <begin position="361"/>
        <end position="498"/>
    </location>
</feature>
<dbReference type="CDD" id="cd00065">
    <property type="entry name" value="FYVE_like_SF"/>
    <property type="match status" value="1"/>
</dbReference>
<sequence>MSGLPLLSGSPPAQSEDSTENEVACRKCNKEFNFLFTRSRKCHHCGYMYCHNCTDYQALMPRAGGQGDSGYDLVNVCAFCIEYLQITAAGRGQLKSMPLSKLKKYAGAYNIQISRAVEKDDIINALLSARRPNGCLPGVNEAYYRRYSVPNRSGSRPRGLFSSRPEPAPNPPPRPPTGSVNASQREFARPDLTPDLTPDPEPRPAPNYQTRPPNSPPSNYDAHSHSHPPYTPNPLPSPPRNTRNNSYNPHYTQYPQQQQQQPPPPPPQHSYPQYVPRARPPPPPSSSRPAPAPAPAARSVPPPPPPPPPSLDELLNMSPQSISTLPISSLKQILFQNHVNTSATTILEKSDLVKRVVELVEVEKREREEKEEREREEREEEEMAIREAREAREFERRQREREEAAARATPNRSTNPEHRARVDDASDDDDSIHHPPPSSSSTPPQEEINILPPQSPSPRPPSEDYPMAPTPPPATATPSSSPPPSSSLPKPQTKPHERHTGLCVICQDEDANIAIVDCG</sequence>
<dbReference type="EMBL" id="JBAHYK010000648">
    <property type="protein sequence ID" value="KAL0572284.1"/>
    <property type="molecule type" value="Genomic_DNA"/>
</dbReference>
<reference evidence="7 8" key="1">
    <citation type="submission" date="2024-02" db="EMBL/GenBank/DDBJ databases">
        <title>A draft genome for the cacao thread blight pathogen Marasmius crinis-equi.</title>
        <authorList>
            <person name="Cohen S.P."/>
            <person name="Baruah I.K."/>
            <person name="Amoako-Attah I."/>
            <person name="Bukari Y."/>
            <person name="Meinhardt L.W."/>
            <person name="Bailey B.A."/>
        </authorList>
    </citation>
    <scope>NUCLEOTIDE SEQUENCE [LARGE SCALE GENOMIC DNA]</scope>
    <source>
        <strain evidence="7 8">GH-76</strain>
    </source>
</reference>
<evidence type="ECO:0000313" key="7">
    <source>
        <dbReference type="EMBL" id="KAL0572284.1"/>
    </source>
</evidence>
<proteinExistence type="predicted"/>
<organism evidence="7 8">
    <name type="scientific">Marasmius crinis-equi</name>
    <dbReference type="NCBI Taxonomy" id="585013"/>
    <lineage>
        <taxon>Eukaryota</taxon>
        <taxon>Fungi</taxon>
        <taxon>Dikarya</taxon>
        <taxon>Basidiomycota</taxon>
        <taxon>Agaricomycotina</taxon>
        <taxon>Agaricomycetes</taxon>
        <taxon>Agaricomycetidae</taxon>
        <taxon>Agaricales</taxon>
        <taxon>Marasmiineae</taxon>
        <taxon>Marasmiaceae</taxon>
        <taxon>Marasmius</taxon>
    </lineage>
</organism>
<comment type="caution">
    <text evidence="7">The sequence shown here is derived from an EMBL/GenBank/DDBJ whole genome shotgun (WGS) entry which is preliminary data.</text>
</comment>
<dbReference type="PROSITE" id="PS50178">
    <property type="entry name" value="ZF_FYVE"/>
    <property type="match status" value="1"/>
</dbReference>
<feature type="compositionally biased region" description="Pro residues" evidence="5">
    <location>
        <begin position="278"/>
        <end position="310"/>
    </location>
</feature>
<feature type="compositionally biased region" description="Basic and acidic residues" evidence="5">
    <location>
        <begin position="361"/>
        <end position="376"/>
    </location>
</feature>
<evidence type="ECO:0000256" key="5">
    <source>
        <dbReference type="SAM" id="MobiDB-lite"/>
    </source>
</evidence>